<feature type="repeat" description="ANK" evidence="3">
    <location>
        <begin position="307"/>
        <end position="339"/>
    </location>
</feature>
<dbReference type="Gene3D" id="1.25.40.20">
    <property type="entry name" value="Ankyrin repeat-containing domain"/>
    <property type="match status" value="1"/>
</dbReference>
<evidence type="ECO:0000256" key="2">
    <source>
        <dbReference type="ARBA" id="ARBA00023043"/>
    </source>
</evidence>
<gene>
    <name evidence="4" type="ORF">NLS_LOCUS7751</name>
</gene>
<dbReference type="STRING" id="42156.A0A3P6TES6"/>
<dbReference type="PROSITE" id="PS50088">
    <property type="entry name" value="ANK_REPEAT"/>
    <property type="match status" value="2"/>
</dbReference>
<reference evidence="4 5" key="1">
    <citation type="submission" date="2018-08" db="EMBL/GenBank/DDBJ databases">
        <authorList>
            <person name="Laetsch R D."/>
            <person name="Stevens L."/>
            <person name="Kumar S."/>
            <person name="Blaxter L. M."/>
        </authorList>
    </citation>
    <scope>NUCLEOTIDE SEQUENCE [LARGE SCALE GENOMIC DNA]</scope>
</reference>
<proteinExistence type="predicted"/>
<dbReference type="PANTHER" id="PTHR24161:SF121">
    <property type="entry name" value="M-PHASE PHOSPHOPROTEIN 8"/>
    <property type="match status" value="1"/>
</dbReference>
<name>A0A3P6TES6_LITSI</name>
<dbReference type="InterPro" id="IPR002110">
    <property type="entry name" value="Ankyrin_rpt"/>
</dbReference>
<feature type="repeat" description="ANK" evidence="3">
    <location>
        <begin position="340"/>
        <end position="372"/>
    </location>
</feature>
<protein>
    <submittedName>
        <fullName evidence="4">Uncharacterized protein</fullName>
    </submittedName>
</protein>
<accession>A0A3P6TES6</accession>
<evidence type="ECO:0000313" key="5">
    <source>
        <dbReference type="Proteomes" id="UP000277928"/>
    </source>
</evidence>
<feature type="non-terminal residue" evidence="4">
    <location>
        <position position="400"/>
    </location>
</feature>
<sequence length="400" mass="44416">MLHENDWKNFNRFVILNIDENPDELIDFIREKLPQLDSNTIFECCQGSWFYVSQYSRALQANLLTVPSTSQQLSNDKLIAFPTDANLHPNGVSALLAQIESELPTHLNLYLRLIGASRRPPTRQRLIAATVLTASRPTNLVEADLRECEPILECSDPLILSGAWRERFIGDECEEGHALWAQFIQRTGCETLQTLIEFAYHLAHSGELHYLDRIRILREFGADMIELKCPVFDYLTTDLLVKAGAIILDQHHQQKYDFVFVCTSGDSTTAMSLLDDASYGELSAGLIAASSRGHTNICMKVDECGEGGRTALRAAAWSGHERVVRRLLKCGANVDRQDAEGRTALMAAAFMDHASIVSILLENGATPNVTDNYGSTALHLTLSSGAQTLDHNETVTVLVK</sequence>
<organism evidence="4 5">
    <name type="scientific">Litomosoides sigmodontis</name>
    <name type="common">Filarial nematode worm</name>
    <dbReference type="NCBI Taxonomy" id="42156"/>
    <lineage>
        <taxon>Eukaryota</taxon>
        <taxon>Metazoa</taxon>
        <taxon>Ecdysozoa</taxon>
        <taxon>Nematoda</taxon>
        <taxon>Chromadorea</taxon>
        <taxon>Rhabditida</taxon>
        <taxon>Spirurina</taxon>
        <taxon>Spiruromorpha</taxon>
        <taxon>Filarioidea</taxon>
        <taxon>Onchocercidae</taxon>
        <taxon>Litomosoides</taxon>
    </lineage>
</organism>
<dbReference type="AlphaFoldDB" id="A0A3P6TES6"/>
<dbReference type="OMA" id="TIFECCQ"/>
<keyword evidence="5" id="KW-1185">Reference proteome</keyword>
<evidence type="ECO:0000256" key="1">
    <source>
        <dbReference type="ARBA" id="ARBA00022737"/>
    </source>
</evidence>
<dbReference type="Proteomes" id="UP000277928">
    <property type="component" value="Unassembled WGS sequence"/>
</dbReference>
<keyword evidence="1" id="KW-0677">Repeat</keyword>
<keyword evidence="2 3" id="KW-0040">ANK repeat</keyword>
<dbReference type="PROSITE" id="PS50297">
    <property type="entry name" value="ANK_REP_REGION"/>
    <property type="match status" value="2"/>
</dbReference>
<evidence type="ECO:0000313" key="4">
    <source>
        <dbReference type="EMBL" id="VDK86686.1"/>
    </source>
</evidence>
<dbReference type="PANTHER" id="PTHR24161">
    <property type="entry name" value="ANK_REP_REGION DOMAIN-CONTAINING PROTEIN-RELATED"/>
    <property type="match status" value="1"/>
</dbReference>
<dbReference type="OrthoDB" id="427518at2759"/>
<evidence type="ECO:0000256" key="3">
    <source>
        <dbReference type="PROSITE-ProRule" id="PRU00023"/>
    </source>
</evidence>
<dbReference type="Pfam" id="PF12796">
    <property type="entry name" value="Ank_2"/>
    <property type="match status" value="1"/>
</dbReference>
<dbReference type="InterPro" id="IPR036770">
    <property type="entry name" value="Ankyrin_rpt-contain_sf"/>
</dbReference>
<dbReference type="EMBL" id="UYRX01000853">
    <property type="protein sequence ID" value="VDK86686.1"/>
    <property type="molecule type" value="Genomic_DNA"/>
</dbReference>
<dbReference type="SMART" id="SM00248">
    <property type="entry name" value="ANK"/>
    <property type="match status" value="2"/>
</dbReference>
<dbReference type="SUPFAM" id="SSF48403">
    <property type="entry name" value="Ankyrin repeat"/>
    <property type="match status" value="1"/>
</dbReference>
<dbReference type="PRINTS" id="PR01415">
    <property type="entry name" value="ANKYRIN"/>
</dbReference>